<sequence>MREPQLIYSRKLIHTWKGYDVDLLSFIDMFNIIDLFAVEDNELSVDDQNIVHHTESYLVVDEAASDCSSNSSNSNSEDDTNDSDCNSKDASGYDSDRLEAIAKERKRVVADRLVEYKDIDKSMIFKDIPEARKFMNLYALANDYDLTLVKSDTIRVRYVCEDDERPYVCLISKDKRNIGVKVKTLKAKHEYNHAFDNHRVDATIIAHYFKKKLQESPKYKIKEMKTDLKITFNINASFQSAREPKE</sequence>
<reference evidence="2" key="2">
    <citation type="submission" date="2025-08" db="UniProtKB">
        <authorList>
            <consortium name="RefSeq"/>
        </authorList>
    </citation>
    <scope>IDENTIFICATION</scope>
    <source>
        <tissue evidence="2">Leaf</tissue>
    </source>
</reference>
<accession>A0AC58TH30</accession>
<evidence type="ECO:0000313" key="2">
    <source>
        <dbReference type="RefSeq" id="XP_075096519.1"/>
    </source>
</evidence>
<dbReference type="Proteomes" id="UP000790787">
    <property type="component" value="Chromosome 20"/>
</dbReference>
<dbReference type="RefSeq" id="XP_075096519.1">
    <property type="nucleotide sequence ID" value="XM_075240418.1"/>
</dbReference>
<name>A0AC58TH30_TOBAC</name>
<proteinExistence type="predicted"/>
<evidence type="ECO:0000313" key="1">
    <source>
        <dbReference type="Proteomes" id="UP000790787"/>
    </source>
</evidence>
<reference evidence="1" key="1">
    <citation type="journal article" date="2014" name="Nat. Commun.">
        <title>The tobacco genome sequence and its comparison with those of tomato and potato.</title>
        <authorList>
            <person name="Sierro N."/>
            <person name="Battey J.N."/>
            <person name="Ouadi S."/>
            <person name="Bakaher N."/>
            <person name="Bovet L."/>
            <person name="Willig A."/>
            <person name="Goepfert S."/>
            <person name="Peitsch M.C."/>
            <person name="Ivanov N.V."/>
        </authorList>
    </citation>
    <scope>NUCLEOTIDE SEQUENCE [LARGE SCALE GENOMIC DNA]</scope>
</reference>
<gene>
    <name evidence="2" type="primary">LOC107789048</name>
</gene>
<organism evidence="1 2">
    <name type="scientific">Nicotiana tabacum</name>
    <name type="common">Common tobacco</name>
    <dbReference type="NCBI Taxonomy" id="4097"/>
    <lineage>
        <taxon>Eukaryota</taxon>
        <taxon>Viridiplantae</taxon>
        <taxon>Streptophyta</taxon>
        <taxon>Embryophyta</taxon>
        <taxon>Tracheophyta</taxon>
        <taxon>Spermatophyta</taxon>
        <taxon>Magnoliopsida</taxon>
        <taxon>eudicotyledons</taxon>
        <taxon>Gunneridae</taxon>
        <taxon>Pentapetalae</taxon>
        <taxon>asterids</taxon>
        <taxon>lamiids</taxon>
        <taxon>Solanales</taxon>
        <taxon>Solanaceae</taxon>
        <taxon>Nicotianoideae</taxon>
        <taxon>Nicotianeae</taxon>
        <taxon>Nicotiana</taxon>
    </lineage>
</organism>
<keyword evidence="1" id="KW-1185">Reference proteome</keyword>
<protein>
    <submittedName>
        <fullName evidence="2">Uncharacterized protein LOC107789048</fullName>
    </submittedName>
</protein>